<evidence type="ECO:0000256" key="1">
    <source>
        <dbReference type="SAM" id="MobiDB-lite"/>
    </source>
</evidence>
<sequence>MSVSLQQVSPQPTAAPRPSAAMPAATASTTPTPRLVPRARPFADFGSRRQNVTVARPGTLWRLGDWIACHRQPGDSRDATWLACVAANPHCFKTYAVISLARPSFFLPAGEVVFEATVNPTQIPESPPQGVMLRHMEALDAHPEATFYYLEPVFTREPTLRLYPACELRDEAAGDRADAFMLARNYGGLFRARSWARCQRRRLADAAAWAADRLEDALLEFTARAFPQPMSLRRLEQRYEVARRTGQLDEAEKLEKAIRQIRWHVTIDPILCFGLPAEPDRLKFEAHWYIGADGKTYVHY</sequence>
<accession>A0A5C5V4V5</accession>
<dbReference type="AlphaFoldDB" id="A0A5C5V4V5"/>
<proteinExistence type="predicted"/>
<feature type="compositionally biased region" description="Low complexity" evidence="1">
    <location>
        <begin position="12"/>
        <end position="33"/>
    </location>
</feature>
<reference evidence="2 3" key="1">
    <citation type="submission" date="2019-02" db="EMBL/GenBank/DDBJ databases">
        <title>Deep-cultivation of Planctomycetes and their phenomic and genomic characterization uncovers novel biology.</title>
        <authorList>
            <person name="Wiegand S."/>
            <person name="Jogler M."/>
            <person name="Boedeker C."/>
            <person name="Pinto D."/>
            <person name="Vollmers J."/>
            <person name="Rivas-Marin E."/>
            <person name="Kohn T."/>
            <person name="Peeters S.H."/>
            <person name="Heuer A."/>
            <person name="Rast P."/>
            <person name="Oberbeckmann S."/>
            <person name="Bunk B."/>
            <person name="Jeske O."/>
            <person name="Meyerdierks A."/>
            <person name="Storesund J.E."/>
            <person name="Kallscheuer N."/>
            <person name="Luecker S."/>
            <person name="Lage O.M."/>
            <person name="Pohl T."/>
            <person name="Merkel B.J."/>
            <person name="Hornburger P."/>
            <person name="Mueller R.-W."/>
            <person name="Bruemmer F."/>
            <person name="Labrenz M."/>
            <person name="Spormann A.M."/>
            <person name="Op Den Camp H."/>
            <person name="Overmann J."/>
            <person name="Amann R."/>
            <person name="Jetten M.S.M."/>
            <person name="Mascher T."/>
            <person name="Medema M.H."/>
            <person name="Devos D.P."/>
            <person name="Kaster A.-K."/>
            <person name="Ovreas L."/>
            <person name="Rohde M."/>
            <person name="Galperin M.Y."/>
            <person name="Jogler C."/>
        </authorList>
    </citation>
    <scope>NUCLEOTIDE SEQUENCE [LARGE SCALE GENOMIC DNA]</scope>
    <source>
        <strain evidence="2 3">KOR34</strain>
    </source>
</reference>
<dbReference type="EMBL" id="SIHJ01000002">
    <property type="protein sequence ID" value="TWT33576.1"/>
    <property type="molecule type" value="Genomic_DNA"/>
</dbReference>
<name>A0A5C5V4V5_9BACT</name>
<dbReference type="RefSeq" id="WP_146566320.1">
    <property type="nucleotide sequence ID" value="NZ_SIHJ01000002.1"/>
</dbReference>
<evidence type="ECO:0000313" key="2">
    <source>
        <dbReference type="EMBL" id="TWT33576.1"/>
    </source>
</evidence>
<feature type="compositionally biased region" description="Polar residues" evidence="1">
    <location>
        <begin position="1"/>
        <end position="11"/>
    </location>
</feature>
<feature type="region of interest" description="Disordered" evidence="1">
    <location>
        <begin position="1"/>
        <end position="42"/>
    </location>
</feature>
<protein>
    <submittedName>
        <fullName evidence="2">Uncharacterized protein</fullName>
    </submittedName>
</protein>
<dbReference type="Proteomes" id="UP000316714">
    <property type="component" value="Unassembled WGS sequence"/>
</dbReference>
<gene>
    <name evidence="2" type="ORF">KOR34_34080</name>
</gene>
<organism evidence="2 3">
    <name type="scientific">Posidoniimonas corsicana</name>
    <dbReference type="NCBI Taxonomy" id="1938618"/>
    <lineage>
        <taxon>Bacteria</taxon>
        <taxon>Pseudomonadati</taxon>
        <taxon>Planctomycetota</taxon>
        <taxon>Planctomycetia</taxon>
        <taxon>Pirellulales</taxon>
        <taxon>Lacipirellulaceae</taxon>
        <taxon>Posidoniimonas</taxon>
    </lineage>
</organism>
<comment type="caution">
    <text evidence="2">The sequence shown here is derived from an EMBL/GenBank/DDBJ whole genome shotgun (WGS) entry which is preliminary data.</text>
</comment>
<keyword evidence="3" id="KW-1185">Reference proteome</keyword>
<dbReference type="OrthoDB" id="265097at2"/>
<evidence type="ECO:0000313" key="3">
    <source>
        <dbReference type="Proteomes" id="UP000316714"/>
    </source>
</evidence>